<gene>
    <name evidence="1" type="ORF">PACLA_8A028864</name>
</gene>
<dbReference type="EMBL" id="CACRXK020004654">
    <property type="protein sequence ID" value="CAB4003530.1"/>
    <property type="molecule type" value="Genomic_DNA"/>
</dbReference>
<accession>A0A7D9EAE1</accession>
<proteinExistence type="predicted"/>
<feature type="non-terminal residue" evidence="1">
    <location>
        <position position="1"/>
    </location>
</feature>
<name>A0A7D9EAE1_PARCT</name>
<dbReference type="Proteomes" id="UP001152795">
    <property type="component" value="Unassembled WGS sequence"/>
</dbReference>
<comment type="caution">
    <text evidence="1">The sequence shown here is derived from an EMBL/GenBank/DDBJ whole genome shotgun (WGS) entry which is preliminary data.</text>
</comment>
<evidence type="ECO:0000313" key="2">
    <source>
        <dbReference type="Proteomes" id="UP001152795"/>
    </source>
</evidence>
<organism evidence="1 2">
    <name type="scientific">Paramuricea clavata</name>
    <name type="common">Red gorgonian</name>
    <name type="synonym">Violescent sea-whip</name>
    <dbReference type="NCBI Taxonomy" id="317549"/>
    <lineage>
        <taxon>Eukaryota</taxon>
        <taxon>Metazoa</taxon>
        <taxon>Cnidaria</taxon>
        <taxon>Anthozoa</taxon>
        <taxon>Octocorallia</taxon>
        <taxon>Malacalcyonacea</taxon>
        <taxon>Plexauridae</taxon>
        <taxon>Paramuricea</taxon>
    </lineage>
</organism>
<keyword evidence="2" id="KW-1185">Reference proteome</keyword>
<reference evidence="1" key="1">
    <citation type="submission" date="2020-04" db="EMBL/GenBank/DDBJ databases">
        <authorList>
            <person name="Alioto T."/>
            <person name="Alioto T."/>
            <person name="Gomez Garrido J."/>
        </authorList>
    </citation>
    <scope>NUCLEOTIDE SEQUENCE</scope>
    <source>
        <strain evidence="1">A484AB</strain>
    </source>
</reference>
<evidence type="ECO:0000313" key="1">
    <source>
        <dbReference type="EMBL" id="CAB4003530.1"/>
    </source>
</evidence>
<protein>
    <submittedName>
        <fullName evidence="1">Uncharacterized protein</fullName>
    </submittedName>
</protein>
<sequence length="245" mass="28773">QFNNHFEVNKITGAIVKTAKATAIKVAGRSLSYKHVTLMRTKRACSSKRSTQDDTTGGDALLNFANRDLSIEVSVLYQEDVAESLGQFYYTNLDQYVDGADVCTECGTSDMNNFTYYVSYNHNKDDYLKKKSCHNRVRWFERHLFKHVAPRDRDTIREQFRSIVRCIQRLRLQRGRNIVRYKFYLLRIASMNGITLKNPPEDIKTQRIVNILEDRLYGKVFVDLGWKPEKCKYYDNWKVKNKIIK</sequence>
<dbReference type="AlphaFoldDB" id="A0A7D9EAE1"/>